<evidence type="ECO:0000313" key="1">
    <source>
        <dbReference type="EMBL" id="KAH3686256.1"/>
    </source>
</evidence>
<dbReference type="EMBL" id="JAEUBG010001492">
    <property type="protein sequence ID" value="KAH3686256.1"/>
    <property type="molecule type" value="Genomic_DNA"/>
</dbReference>
<proteinExistence type="predicted"/>
<name>A0A9P8TPV5_WICPI</name>
<dbReference type="AlphaFoldDB" id="A0A9P8TPV5"/>
<reference evidence="1" key="2">
    <citation type="submission" date="2021-01" db="EMBL/GenBank/DDBJ databases">
        <authorList>
            <person name="Schikora-Tamarit M.A."/>
        </authorList>
    </citation>
    <scope>NUCLEOTIDE SEQUENCE</scope>
    <source>
        <strain evidence="1">CBS2887</strain>
    </source>
</reference>
<accession>A0A9P8TPV5</accession>
<gene>
    <name evidence="1" type="ORF">WICPIJ_002753</name>
</gene>
<keyword evidence="2" id="KW-1185">Reference proteome</keyword>
<organism evidence="1 2">
    <name type="scientific">Wickerhamomyces pijperi</name>
    <name type="common">Yeast</name>
    <name type="synonym">Pichia pijperi</name>
    <dbReference type="NCBI Taxonomy" id="599730"/>
    <lineage>
        <taxon>Eukaryota</taxon>
        <taxon>Fungi</taxon>
        <taxon>Dikarya</taxon>
        <taxon>Ascomycota</taxon>
        <taxon>Saccharomycotina</taxon>
        <taxon>Saccharomycetes</taxon>
        <taxon>Phaffomycetales</taxon>
        <taxon>Wickerhamomycetaceae</taxon>
        <taxon>Wickerhamomyces</taxon>
    </lineage>
</organism>
<sequence>MASPRNITASKGPDLEFKVFTLSFLSVLLIPLIPSSELKLAYSSSASSVLISVEASTVLISASSSSLIFVKTAPVGEDGPVTGLIGECKVADDTVEVGSEGMELTVDKFSPLSFNVG</sequence>
<protein>
    <submittedName>
        <fullName evidence="1">Uncharacterized protein</fullName>
    </submittedName>
</protein>
<comment type="caution">
    <text evidence="1">The sequence shown here is derived from an EMBL/GenBank/DDBJ whole genome shotgun (WGS) entry which is preliminary data.</text>
</comment>
<reference evidence="1" key="1">
    <citation type="journal article" date="2021" name="Open Biol.">
        <title>Shared evolutionary footprints suggest mitochondrial oxidative damage underlies multiple complex I losses in fungi.</title>
        <authorList>
            <person name="Schikora-Tamarit M.A."/>
            <person name="Marcet-Houben M."/>
            <person name="Nosek J."/>
            <person name="Gabaldon T."/>
        </authorList>
    </citation>
    <scope>NUCLEOTIDE SEQUENCE</scope>
    <source>
        <strain evidence="1">CBS2887</strain>
    </source>
</reference>
<evidence type="ECO:0000313" key="2">
    <source>
        <dbReference type="Proteomes" id="UP000774326"/>
    </source>
</evidence>
<dbReference type="Proteomes" id="UP000774326">
    <property type="component" value="Unassembled WGS sequence"/>
</dbReference>